<name>A0A3A4NHH0_ABYX5</name>
<dbReference type="InterPro" id="IPR047952">
    <property type="entry name" value="Transpos_IS4"/>
</dbReference>
<accession>A0A3A4NHH0</accession>
<evidence type="ECO:0000256" key="4">
    <source>
        <dbReference type="ARBA" id="ARBA00023172"/>
    </source>
</evidence>
<evidence type="ECO:0000256" key="3">
    <source>
        <dbReference type="ARBA" id="ARBA00023125"/>
    </source>
</evidence>
<dbReference type="SUPFAM" id="SSF53098">
    <property type="entry name" value="Ribonuclease H-like"/>
    <property type="match status" value="1"/>
</dbReference>
<dbReference type="GO" id="GO:0003677">
    <property type="term" value="F:DNA binding"/>
    <property type="evidence" value="ECO:0007669"/>
    <property type="project" value="UniProtKB-KW"/>
</dbReference>
<organism evidence="7 8">
    <name type="scientific">Abyssobacteria bacterium (strain SURF_5)</name>
    <dbReference type="NCBI Taxonomy" id="2093360"/>
    <lineage>
        <taxon>Bacteria</taxon>
        <taxon>Pseudomonadati</taxon>
        <taxon>Candidatus Hydrogenedentota</taxon>
        <taxon>Candidatus Abyssobacteria</taxon>
    </lineage>
</organism>
<reference evidence="7 8" key="1">
    <citation type="journal article" date="2017" name="ISME J.">
        <title>Energy and carbon metabolisms in a deep terrestrial subsurface fluid microbial community.</title>
        <authorList>
            <person name="Momper L."/>
            <person name="Jungbluth S.P."/>
            <person name="Lee M.D."/>
            <person name="Amend J.P."/>
        </authorList>
    </citation>
    <scope>NUCLEOTIDE SEQUENCE [LARGE SCALE GENOMIC DNA]</scope>
    <source>
        <strain evidence="7">SURF_5</strain>
    </source>
</reference>
<dbReference type="Gene3D" id="3.90.350.10">
    <property type="entry name" value="Transposase Inhibitor Protein From Tn5, Chain A, domain 1"/>
    <property type="match status" value="1"/>
</dbReference>
<evidence type="ECO:0000256" key="2">
    <source>
        <dbReference type="ARBA" id="ARBA00022578"/>
    </source>
</evidence>
<evidence type="ECO:0000256" key="1">
    <source>
        <dbReference type="ARBA" id="ARBA00010075"/>
    </source>
</evidence>
<dbReference type="InterPro" id="IPR025399">
    <property type="entry name" value="DUF4372"/>
</dbReference>
<evidence type="ECO:0000313" key="7">
    <source>
        <dbReference type="EMBL" id="RJP20293.1"/>
    </source>
</evidence>
<keyword evidence="2" id="KW-0815">Transposition</keyword>
<comment type="caution">
    <text evidence="7">The sequence shown here is derived from an EMBL/GenBank/DDBJ whole genome shotgun (WGS) entry which is preliminary data.</text>
</comment>
<evidence type="ECO:0000259" key="6">
    <source>
        <dbReference type="Pfam" id="PF14294"/>
    </source>
</evidence>
<dbReference type="InterPro" id="IPR002559">
    <property type="entry name" value="Transposase_11"/>
</dbReference>
<evidence type="ECO:0000259" key="5">
    <source>
        <dbReference type="Pfam" id="PF01609"/>
    </source>
</evidence>
<dbReference type="Proteomes" id="UP000265882">
    <property type="component" value="Unassembled WGS sequence"/>
</dbReference>
<sequence length="316" mass="36484">MVTVASCFSQVLSLVDRKRFASAVQKHRAERCVKGFSCWDQFVAMLFCQMGSANSLREICGGLATAMGKLVHLGLKGAPSRSTLAYANGHRPWQVYQSVFEDLLVSCRNLAVTKRRKFRFKNPLISLDTTVVDLCLKVFDWAHFRRAKGAIKLHLQLDHQGYLPRWALVTDGKTHDVTAAQTLSFEPETIVVMDAAYTDFRMLARWNAEGVFFVTRAKENLDYEWVVQQQPPSRSNVRKDEIIKLTGQRTRHNYPRLLRRIVVWNEENEREIVLLTNIRRFAASTIASIYKERWQIELFFKPLKQNLKIKTFVGTK</sequence>
<protein>
    <submittedName>
        <fullName evidence="7">IS4 family transposase</fullName>
    </submittedName>
</protein>
<keyword evidence="4" id="KW-0233">DNA recombination</keyword>
<feature type="domain" description="Transposase IS4-like" evidence="5">
    <location>
        <begin position="124"/>
        <end position="310"/>
    </location>
</feature>
<dbReference type="PANTHER" id="PTHR33258:SF1">
    <property type="entry name" value="TRANSPOSASE INSL FOR INSERTION SEQUENCE ELEMENT IS186A-RELATED"/>
    <property type="match status" value="1"/>
</dbReference>
<dbReference type="AlphaFoldDB" id="A0A3A4NHH0"/>
<dbReference type="GO" id="GO:0004803">
    <property type="term" value="F:transposase activity"/>
    <property type="evidence" value="ECO:0007669"/>
    <property type="project" value="InterPro"/>
</dbReference>
<comment type="similarity">
    <text evidence="1">Belongs to the transposase 11 family.</text>
</comment>
<dbReference type="EMBL" id="QZKU01000078">
    <property type="protein sequence ID" value="RJP20293.1"/>
    <property type="molecule type" value="Genomic_DNA"/>
</dbReference>
<dbReference type="GO" id="GO:0006313">
    <property type="term" value="P:DNA transposition"/>
    <property type="evidence" value="ECO:0007669"/>
    <property type="project" value="InterPro"/>
</dbReference>
<gene>
    <name evidence="7" type="ORF">C4520_11565</name>
</gene>
<dbReference type="Pfam" id="PF14294">
    <property type="entry name" value="DUF4372"/>
    <property type="match status" value="1"/>
</dbReference>
<proteinExistence type="inferred from homology"/>
<dbReference type="InterPro" id="IPR012337">
    <property type="entry name" value="RNaseH-like_sf"/>
</dbReference>
<keyword evidence="3" id="KW-0238">DNA-binding</keyword>
<evidence type="ECO:0000313" key="8">
    <source>
        <dbReference type="Proteomes" id="UP000265882"/>
    </source>
</evidence>
<dbReference type="PANTHER" id="PTHR33258">
    <property type="entry name" value="TRANSPOSASE INSL FOR INSERTION SEQUENCE ELEMENT IS186A-RELATED"/>
    <property type="match status" value="1"/>
</dbReference>
<dbReference type="Pfam" id="PF01609">
    <property type="entry name" value="DDE_Tnp_1"/>
    <property type="match status" value="1"/>
</dbReference>
<dbReference type="NCBIfam" id="NF033592">
    <property type="entry name" value="transpos_IS4_1"/>
    <property type="match status" value="1"/>
</dbReference>
<feature type="domain" description="DUF4372" evidence="6">
    <location>
        <begin position="6"/>
        <end position="76"/>
    </location>
</feature>